<dbReference type="RefSeq" id="WP_125066329.1">
    <property type="nucleotide sequence ID" value="NZ_CP032548.1"/>
</dbReference>
<organism evidence="1 2">
    <name type="scientific">Tenacibaculum singaporense</name>
    <dbReference type="NCBI Taxonomy" id="2358479"/>
    <lineage>
        <taxon>Bacteria</taxon>
        <taxon>Pseudomonadati</taxon>
        <taxon>Bacteroidota</taxon>
        <taxon>Flavobacteriia</taxon>
        <taxon>Flavobacteriales</taxon>
        <taxon>Flavobacteriaceae</taxon>
        <taxon>Tenacibaculum</taxon>
    </lineage>
</organism>
<dbReference type="Proteomes" id="UP000274593">
    <property type="component" value="Chromosome"/>
</dbReference>
<evidence type="ECO:0000313" key="1">
    <source>
        <dbReference type="EMBL" id="AZJ34488.1"/>
    </source>
</evidence>
<dbReference type="EMBL" id="CP032548">
    <property type="protein sequence ID" value="AZJ34488.1"/>
    <property type="molecule type" value="Genomic_DNA"/>
</dbReference>
<gene>
    <name evidence="1" type="ORF">D6T69_02660</name>
</gene>
<name>A0A3S8R4E7_9FLAO</name>
<dbReference type="KEGG" id="tsig:D6T69_02660"/>
<protein>
    <submittedName>
        <fullName evidence="1">Uncharacterized protein</fullName>
    </submittedName>
</protein>
<evidence type="ECO:0000313" key="2">
    <source>
        <dbReference type="Proteomes" id="UP000274593"/>
    </source>
</evidence>
<reference evidence="1 2" key="1">
    <citation type="submission" date="2018-09" db="EMBL/GenBank/DDBJ databases">
        <title>Insights into the microbiota of Asian seabass (Lates calcarifer) with tenacibaculosis symptoms and description of sp. nov. Tenacibaculum singaporense.</title>
        <authorList>
            <person name="Miyake S."/>
            <person name="Soh M."/>
            <person name="Azman M.N."/>
            <person name="Ngoh S.Y."/>
            <person name="Orban L."/>
        </authorList>
    </citation>
    <scope>NUCLEOTIDE SEQUENCE [LARGE SCALE GENOMIC DNA]</scope>
    <source>
        <strain evidence="1 2">DSM 106434</strain>
    </source>
</reference>
<accession>A0A3S8R4E7</accession>
<dbReference type="AlphaFoldDB" id="A0A3S8R4E7"/>
<keyword evidence="2" id="KW-1185">Reference proteome</keyword>
<proteinExistence type="predicted"/>
<sequence length="124" mass="14548">MALTVINSSLYQAYVSMYFFAYQDYIIKELCVQKDNQQGCNGKCYLMKKLDSTVSKKDTPASQSESEKEFRGTYVLFFNKSTLFNFETIFNSNNEDYEYYLQKIPLLVLDKEIPPPKLFMNYIA</sequence>